<keyword evidence="2" id="KW-0808">Transferase</keyword>
<dbReference type="SUPFAM" id="SSF56112">
    <property type="entry name" value="Protein kinase-like (PK-like)"/>
    <property type="match status" value="1"/>
</dbReference>
<dbReference type="RefSeq" id="WP_185251571.1">
    <property type="nucleotide sequence ID" value="NZ_JACKXE010000001.1"/>
</dbReference>
<name>A0A7X0V960_9ACTN</name>
<proteinExistence type="predicted"/>
<accession>A0A7X0V960</accession>
<evidence type="ECO:0000313" key="3">
    <source>
        <dbReference type="Proteomes" id="UP000523955"/>
    </source>
</evidence>
<dbReference type="AlphaFoldDB" id="A0A7X0V960"/>
<gene>
    <name evidence="2" type="ORF">H5V45_02970</name>
</gene>
<dbReference type="EMBL" id="JACKXE010000001">
    <property type="protein sequence ID" value="MBB6626276.1"/>
    <property type="molecule type" value="Genomic_DNA"/>
</dbReference>
<evidence type="ECO:0000313" key="2">
    <source>
        <dbReference type="EMBL" id="MBB6626276.1"/>
    </source>
</evidence>
<feature type="domain" description="Aminoglycoside phosphotransferase" evidence="1">
    <location>
        <begin position="8"/>
        <end position="246"/>
    </location>
</feature>
<evidence type="ECO:0000259" key="1">
    <source>
        <dbReference type="Pfam" id="PF01636"/>
    </source>
</evidence>
<dbReference type="InterPro" id="IPR002575">
    <property type="entry name" value="Aminoglycoside_PTrfase"/>
</dbReference>
<sequence length="297" mass="31499">MDTDFSSLTPLEGGWSGETFLAEAAGERSVVRIYARPGHRGDAAHEVDAALLRLVRGLVPVPEVLEARRADPVTGMPALLVTSFLPGERGDLLVPRLDASGLARLGAHLGELLADLGGMPMLEAGPFVDGTLTIGSWGDLDGLPAFVEQAEPGLGWWTPAELDGLRELAVDAQALLDTVTRRCLVHSDLNPKNLLVDPDSLAVTGLLDWEFAHAGHPFTDLGNLLRFDRQPALVESVLTTYVARRGGTADAALQLARAADLWALVDLAGRRGSSPVADRADVLLRAVARTGDVHALP</sequence>
<dbReference type="GO" id="GO:0016740">
    <property type="term" value="F:transferase activity"/>
    <property type="evidence" value="ECO:0007669"/>
    <property type="project" value="UniProtKB-KW"/>
</dbReference>
<organism evidence="2 3">
    <name type="scientific">Nocardioides luti</name>
    <dbReference type="NCBI Taxonomy" id="2761101"/>
    <lineage>
        <taxon>Bacteria</taxon>
        <taxon>Bacillati</taxon>
        <taxon>Actinomycetota</taxon>
        <taxon>Actinomycetes</taxon>
        <taxon>Propionibacteriales</taxon>
        <taxon>Nocardioidaceae</taxon>
        <taxon>Nocardioides</taxon>
    </lineage>
</organism>
<keyword evidence="3" id="KW-1185">Reference proteome</keyword>
<protein>
    <submittedName>
        <fullName evidence="2">Phosphotransferase</fullName>
    </submittedName>
</protein>
<dbReference type="Gene3D" id="3.90.1200.10">
    <property type="match status" value="1"/>
</dbReference>
<dbReference type="PANTHER" id="PTHR21310:SF15">
    <property type="entry name" value="AMINOGLYCOSIDE PHOSPHOTRANSFERASE DOMAIN-CONTAINING PROTEIN"/>
    <property type="match status" value="1"/>
</dbReference>
<dbReference type="Proteomes" id="UP000523955">
    <property type="component" value="Unassembled WGS sequence"/>
</dbReference>
<dbReference type="InterPro" id="IPR051678">
    <property type="entry name" value="AGP_Transferase"/>
</dbReference>
<dbReference type="InterPro" id="IPR011009">
    <property type="entry name" value="Kinase-like_dom_sf"/>
</dbReference>
<comment type="caution">
    <text evidence="2">The sequence shown here is derived from an EMBL/GenBank/DDBJ whole genome shotgun (WGS) entry which is preliminary data.</text>
</comment>
<reference evidence="2 3" key="1">
    <citation type="submission" date="2020-08" db="EMBL/GenBank/DDBJ databases">
        <authorList>
            <person name="Seo M.-J."/>
        </authorList>
    </citation>
    <scope>NUCLEOTIDE SEQUENCE [LARGE SCALE GENOMIC DNA]</scope>
    <source>
        <strain evidence="2 3">KIGAM211</strain>
    </source>
</reference>
<dbReference type="PANTHER" id="PTHR21310">
    <property type="entry name" value="AMINOGLYCOSIDE PHOSPHOTRANSFERASE-RELATED-RELATED"/>
    <property type="match status" value="1"/>
</dbReference>
<dbReference type="Pfam" id="PF01636">
    <property type="entry name" value="APH"/>
    <property type="match status" value="1"/>
</dbReference>